<dbReference type="GO" id="GO:0004252">
    <property type="term" value="F:serine-type endopeptidase activity"/>
    <property type="evidence" value="ECO:0007669"/>
    <property type="project" value="InterPro"/>
</dbReference>
<keyword evidence="3" id="KW-0997">Cell inner membrane</keyword>
<reference evidence="9 10" key="1">
    <citation type="submission" date="2020-06" db="EMBL/GenBank/DDBJ databases">
        <title>Genome sequence of 2 isolates from Red Sea Mangroves.</title>
        <authorList>
            <person name="Sefrji F."/>
            <person name="Michoud G."/>
            <person name="Merlino G."/>
            <person name="Daffonchio D."/>
        </authorList>
    </citation>
    <scope>NUCLEOTIDE SEQUENCE [LARGE SCALE GENOMIC DNA]</scope>
    <source>
        <strain evidence="9 10">R1DC25</strain>
    </source>
</reference>
<feature type="transmembrane region" description="Helical" evidence="7">
    <location>
        <begin position="87"/>
        <end position="106"/>
    </location>
</feature>
<dbReference type="KEGG" id="kmn:HW532_00095"/>
<evidence type="ECO:0000256" key="7">
    <source>
        <dbReference type="SAM" id="Phobius"/>
    </source>
</evidence>
<feature type="transmembrane region" description="Helical" evidence="7">
    <location>
        <begin position="217"/>
        <end position="236"/>
    </location>
</feature>
<evidence type="ECO:0000256" key="5">
    <source>
        <dbReference type="ARBA" id="ARBA00022989"/>
    </source>
</evidence>
<keyword evidence="6 7" id="KW-0472">Membrane</keyword>
<evidence type="ECO:0000256" key="1">
    <source>
        <dbReference type="ARBA" id="ARBA00004141"/>
    </source>
</evidence>
<dbReference type="PANTHER" id="PTHR43066:SF26">
    <property type="entry name" value="RHOMBOID PROTEASE GLPG"/>
    <property type="match status" value="1"/>
</dbReference>
<dbReference type="EMBL" id="CP058214">
    <property type="protein sequence ID" value="QPC41282.1"/>
    <property type="molecule type" value="Genomic_DNA"/>
</dbReference>
<keyword evidence="9" id="KW-0378">Hydrolase</keyword>
<evidence type="ECO:0000313" key="9">
    <source>
        <dbReference type="EMBL" id="QPC41282.1"/>
    </source>
</evidence>
<keyword evidence="4 7" id="KW-0812">Transmembrane</keyword>
<keyword evidence="9" id="KW-0645">Protease</keyword>
<feature type="domain" description="Peptidase S54 rhomboid" evidence="8">
    <location>
        <begin position="73"/>
        <end position="232"/>
    </location>
</feature>
<dbReference type="Pfam" id="PF01694">
    <property type="entry name" value="Rhomboid"/>
    <property type="match status" value="1"/>
</dbReference>
<comment type="subcellular location">
    <subcellularLocation>
        <location evidence="1">Membrane</location>
        <topology evidence="1">Multi-pass membrane protein</topology>
    </subcellularLocation>
</comment>
<accession>A0A7S8C0T4</accession>
<dbReference type="SUPFAM" id="SSF144091">
    <property type="entry name" value="Rhomboid-like"/>
    <property type="match status" value="1"/>
</dbReference>
<sequence>MDHRTPPDRDRAINAPRVVVVLIATFVAVHAVRMMLPDRQGVWMLLAFAFIPARYADTAAYPPDFIPGGIGADYWSFVTHMFLHGDFTHLLVNCLWMLAFGTVVARRLPPGRFLVLSAVSGVAGALAHLAIYWGELVPVIGASAAISGQMGAATRFIFSAPGGLFHASRMHPAHVRVLGLLETFGTPNALIFILVWVGLNFAMGLSGIAFLGEGQRIAWEAHIAGFFAGLAIFGPLDPWRRNFPSRQNVLH</sequence>
<protein>
    <submittedName>
        <fullName evidence="9">Rhomboid family intramembrane serine protease</fullName>
    </submittedName>
</protein>
<dbReference type="PANTHER" id="PTHR43066">
    <property type="entry name" value="RHOMBOID-RELATED PROTEIN"/>
    <property type="match status" value="1"/>
</dbReference>
<dbReference type="RefSeq" id="WP_213162497.1">
    <property type="nucleotide sequence ID" value="NZ_CP058214.1"/>
</dbReference>
<dbReference type="GO" id="GO:0016020">
    <property type="term" value="C:membrane"/>
    <property type="evidence" value="ECO:0007669"/>
    <property type="project" value="UniProtKB-SubCell"/>
</dbReference>
<organism evidence="9 10">
    <name type="scientific">Kaustia mangrovi</name>
    <dbReference type="NCBI Taxonomy" id="2593653"/>
    <lineage>
        <taxon>Bacteria</taxon>
        <taxon>Pseudomonadati</taxon>
        <taxon>Pseudomonadota</taxon>
        <taxon>Alphaproteobacteria</taxon>
        <taxon>Hyphomicrobiales</taxon>
        <taxon>Parvibaculaceae</taxon>
        <taxon>Kaustia</taxon>
    </lineage>
</organism>
<evidence type="ECO:0000256" key="3">
    <source>
        <dbReference type="ARBA" id="ARBA00022519"/>
    </source>
</evidence>
<evidence type="ECO:0000256" key="6">
    <source>
        <dbReference type="ARBA" id="ARBA00023136"/>
    </source>
</evidence>
<feature type="transmembrane region" description="Helical" evidence="7">
    <location>
        <begin position="188"/>
        <end position="211"/>
    </location>
</feature>
<keyword evidence="5 7" id="KW-1133">Transmembrane helix</keyword>
<proteinExistence type="predicted"/>
<dbReference type="GO" id="GO:0006508">
    <property type="term" value="P:proteolysis"/>
    <property type="evidence" value="ECO:0007669"/>
    <property type="project" value="UniProtKB-KW"/>
</dbReference>
<gene>
    <name evidence="9" type="ORF">HW532_00095</name>
</gene>
<evidence type="ECO:0000313" key="10">
    <source>
        <dbReference type="Proteomes" id="UP000593594"/>
    </source>
</evidence>
<evidence type="ECO:0000256" key="2">
    <source>
        <dbReference type="ARBA" id="ARBA00022475"/>
    </source>
</evidence>
<feature type="transmembrane region" description="Helical" evidence="7">
    <location>
        <begin position="12"/>
        <end position="36"/>
    </location>
</feature>
<name>A0A7S8C0T4_9HYPH</name>
<keyword evidence="10" id="KW-1185">Reference proteome</keyword>
<evidence type="ECO:0000259" key="8">
    <source>
        <dbReference type="Pfam" id="PF01694"/>
    </source>
</evidence>
<dbReference type="Gene3D" id="1.20.1540.10">
    <property type="entry name" value="Rhomboid-like"/>
    <property type="match status" value="1"/>
</dbReference>
<evidence type="ECO:0000256" key="4">
    <source>
        <dbReference type="ARBA" id="ARBA00022692"/>
    </source>
</evidence>
<dbReference type="InterPro" id="IPR035952">
    <property type="entry name" value="Rhomboid-like_sf"/>
</dbReference>
<keyword evidence="2" id="KW-1003">Cell membrane</keyword>
<feature type="transmembrane region" description="Helical" evidence="7">
    <location>
        <begin position="113"/>
        <end position="133"/>
    </location>
</feature>
<dbReference type="InterPro" id="IPR022764">
    <property type="entry name" value="Peptidase_S54_rhomboid_dom"/>
</dbReference>
<dbReference type="AlphaFoldDB" id="A0A7S8C0T4"/>
<dbReference type="Proteomes" id="UP000593594">
    <property type="component" value="Chromosome"/>
</dbReference>